<comment type="caution">
    <text evidence="2">The sequence shown here is derived from an EMBL/GenBank/DDBJ whole genome shotgun (WGS) entry which is preliminary data.</text>
</comment>
<dbReference type="AlphaFoldDB" id="A0A9P5NMH3"/>
<dbReference type="EMBL" id="JADNYJ010000052">
    <property type="protein sequence ID" value="KAF8899650.1"/>
    <property type="molecule type" value="Genomic_DNA"/>
</dbReference>
<evidence type="ECO:0000256" key="1">
    <source>
        <dbReference type="SAM" id="MobiDB-lite"/>
    </source>
</evidence>
<gene>
    <name evidence="2" type="ORF">CPB84DRAFT_1780332</name>
</gene>
<organism evidence="2 3">
    <name type="scientific">Gymnopilus junonius</name>
    <name type="common">Spectacular rustgill mushroom</name>
    <name type="synonym">Gymnopilus spectabilis subsp. junonius</name>
    <dbReference type="NCBI Taxonomy" id="109634"/>
    <lineage>
        <taxon>Eukaryota</taxon>
        <taxon>Fungi</taxon>
        <taxon>Dikarya</taxon>
        <taxon>Basidiomycota</taxon>
        <taxon>Agaricomycotina</taxon>
        <taxon>Agaricomycetes</taxon>
        <taxon>Agaricomycetidae</taxon>
        <taxon>Agaricales</taxon>
        <taxon>Agaricineae</taxon>
        <taxon>Hymenogastraceae</taxon>
        <taxon>Gymnopilus</taxon>
    </lineage>
</organism>
<dbReference type="Proteomes" id="UP000724874">
    <property type="component" value="Unassembled WGS sequence"/>
</dbReference>
<accession>A0A9P5NMH3</accession>
<protein>
    <submittedName>
        <fullName evidence="2">Uncharacterized protein</fullName>
    </submittedName>
</protein>
<keyword evidence="3" id="KW-1185">Reference proteome</keyword>
<evidence type="ECO:0000313" key="3">
    <source>
        <dbReference type="Proteomes" id="UP000724874"/>
    </source>
</evidence>
<proteinExistence type="predicted"/>
<name>A0A9P5NMH3_GYMJU</name>
<feature type="region of interest" description="Disordered" evidence="1">
    <location>
        <begin position="71"/>
        <end position="93"/>
    </location>
</feature>
<sequence length="113" mass="13457">MSFIPVPLQMKCPLRSTFFHTITYSTIACGPITITSSDVGTQQIYRFRFIFHSCSQCHHFRIQQSRKPNFQDRPTVRTYTERSRLPTSVRSHYDRSPLSRLHIYQRSRISRNF</sequence>
<reference evidence="2" key="1">
    <citation type="submission" date="2020-11" db="EMBL/GenBank/DDBJ databases">
        <authorList>
            <consortium name="DOE Joint Genome Institute"/>
            <person name="Ahrendt S."/>
            <person name="Riley R."/>
            <person name="Andreopoulos W."/>
            <person name="LaButti K."/>
            <person name="Pangilinan J."/>
            <person name="Ruiz-duenas F.J."/>
            <person name="Barrasa J.M."/>
            <person name="Sanchez-Garcia M."/>
            <person name="Camarero S."/>
            <person name="Miyauchi S."/>
            <person name="Serrano A."/>
            <person name="Linde D."/>
            <person name="Babiker R."/>
            <person name="Drula E."/>
            <person name="Ayuso-Fernandez I."/>
            <person name="Pacheco R."/>
            <person name="Padilla G."/>
            <person name="Ferreira P."/>
            <person name="Barriuso J."/>
            <person name="Kellner H."/>
            <person name="Castanera R."/>
            <person name="Alfaro M."/>
            <person name="Ramirez L."/>
            <person name="Pisabarro A.G."/>
            <person name="Kuo A."/>
            <person name="Tritt A."/>
            <person name="Lipzen A."/>
            <person name="He G."/>
            <person name="Yan M."/>
            <person name="Ng V."/>
            <person name="Cullen D."/>
            <person name="Martin F."/>
            <person name="Rosso M.-N."/>
            <person name="Henrissat B."/>
            <person name="Hibbett D."/>
            <person name="Martinez A.T."/>
            <person name="Grigoriev I.V."/>
        </authorList>
    </citation>
    <scope>NUCLEOTIDE SEQUENCE</scope>
    <source>
        <strain evidence="2">AH 44721</strain>
    </source>
</reference>
<evidence type="ECO:0000313" key="2">
    <source>
        <dbReference type="EMBL" id="KAF8899650.1"/>
    </source>
</evidence>